<sequence length="104" mass="11311">MTFKLASLAISTLLGYEPSGRVLEKGKHFLICLKKLSQPLDLQLSHSADSIAVDSEHRFGIAKANSPLASDPTLPSFCTENSFSLASPPLLIQRTSTRLFPRAI</sequence>
<proteinExistence type="predicted"/>
<dbReference type="RefSeq" id="WP_367885733.1">
    <property type="nucleotide sequence ID" value="NZ_CP130612.1"/>
</dbReference>
<protein>
    <submittedName>
        <fullName evidence="2">Uncharacterized protein</fullName>
    </submittedName>
</protein>
<dbReference type="Proteomes" id="UP001229955">
    <property type="component" value="Chromosome"/>
</dbReference>
<reference evidence="2" key="1">
    <citation type="submission" date="2023-07" db="EMBL/GenBank/DDBJ databases">
        <authorList>
            <person name="Haufschild T."/>
            <person name="Kallscheuer N."/>
            <person name="Hammer J."/>
            <person name="Kohn T."/>
            <person name="Kabuu M."/>
            <person name="Jogler M."/>
            <person name="Wohfarth N."/>
            <person name="Heuer A."/>
            <person name="Rohde M."/>
            <person name="van Teeseling M.C.F."/>
            <person name="Jogler C."/>
        </authorList>
    </citation>
    <scope>NUCLEOTIDE SEQUENCE</scope>
    <source>
        <strain evidence="1">Strain 138</strain>
        <strain evidence="2">Strain 318</strain>
    </source>
</reference>
<name>A0AA49K207_9BACT</name>
<evidence type="ECO:0000313" key="2">
    <source>
        <dbReference type="EMBL" id="WKW15768.1"/>
    </source>
</evidence>
<organism evidence="2 3">
    <name type="scientific">Pseudogemmatithrix spongiicola</name>
    <dbReference type="NCBI Taxonomy" id="3062599"/>
    <lineage>
        <taxon>Bacteria</taxon>
        <taxon>Pseudomonadati</taxon>
        <taxon>Gemmatimonadota</taxon>
        <taxon>Gemmatimonadia</taxon>
        <taxon>Gemmatimonadales</taxon>
        <taxon>Gemmatimonadaceae</taxon>
        <taxon>Pseudogemmatithrix</taxon>
    </lineage>
</organism>
<keyword evidence="3" id="KW-1185">Reference proteome</keyword>
<evidence type="ECO:0000313" key="3">
    <source>
        <dbReference type="Proteomes" id="UP001229955"/>
    </source>
</evidence>
<dbReference type="EMBL" id="CP130612">
    <property type="protein sequence ID" value="WKW12861.1"/>
    <property type="molecule type" value="Genomic_DNA"/>
</dbReference>
<accession>A0AA49JVR1</accession>
<gene>
    <name evidence="1" type="ORF">Strain138_002171</name>
    <name evidence="2" type="ORF">Strain318_002170</name>
</gene>
<accession>A0AA49K207</accession>
<dbReference type="AlphaFoldDB" id="A0AA49K207"/>
<dbReference type="KEGG" id="pspc:Strain318_002170"/>
<dbReference type="EMBL" id="CP130613">
    <property type="protein sequence ID" value="WKW15768.1"/>
    <property type="molecule type" value="Genomic_DNA"/>
</dbReference>
<evidence type="ECO:0000313" key="1">
    <source>
        <dbReference type="EMBL" id="WKW12861.1"/>
    </source>
</evidence>